<dbReference type="Gene3D" id="6.10.140.820">
    <property type="match status" value="1"/>
</dbReference>
<evidence type="ECO:0000256" key="8">
    <source>
        <dbReference type="SAM" id="MobiDB-lite"/>
    </source>
</evidence>
<comment type="subcellular location">
    <subcellularLocation>
        <location evidence="1">Endosome</location>
    </subcellularLocation>
</comment>
<reference evidence="11" key="2">
    <citation type="submission" date="2021-01" db="EMBL/GenBank/DDBJ databases">
        <authorList>
            <person name="Schikora-Tamarit M.A."/>
        </authorList>
    </citation>
    <scope>NUCLEOTIDE SEQUENCE</scope>
    <source>
        <strain evidence="11">CBS6341</strain>
    </source>
</reference>
<organism evidence="11 12">
    <name type="scientific">Wickerhamomyces mucosus</name>
    <dbReference type="NCBI Taxonomy" id="1378264"/>
    <lineage>
        <taxon>Eukaryota</taxon>
        <taxon>Fungi</taxon>
        <taxon>Dikarya</taxon>
        <taxon>Ascomycota</taxon>
        <taxon>Saccharomycotina</taxon>
        <taxon>Saccharomycetes</taxon>
        <taxon>Phaffomycetales</taxon>
        <taxon>Wickerhamomycetaceae</taxon>
        <taxon>Wickerhamomyces</taxon>
    </lineage>
</organism>
<keyword evidence="6" id="KW-0175">Coiled coil</keyword>
<sequence length="386" mass="44150">MSLPLELSQWLYRVLQPEYVNHEKTFTDSSLLLVTYKNLKPRTRIYINEQGAPNLLLNIYGSLPTTINNKVYKIPIEIWLPKSYPAESPIVYVTPTEKMNLQPGNHVDNNGKCYSFSLSNWKEFSNILNVLQELSLNFSAEPPVYAKPVVQLQQKPQQLQRPTGPLKEVQSPPPLPPIPAELRQSLLKSSSPSLTTALENGIKQLNFMDEVIDNKNDDILRFKSITSVENILQNIYDLDVFKRLEKTKLNVSGIQSSIGKFDKIFEFEFNEIDGLEQQISINSQILSEKKTKALQTINESNSFGAINVDEIISTETVLYTQLYDLVSHDLAIEDTLYTLTKSFDHGNIPLQTFIKYTRNLSREQFMNKALIRKISKLLNLDISQVH</sequence>
<evidence type="ECO:0000256" key="7">
    <source>
        <dbReference type="PROSITE-ProRule" id="PRU00644"/>
    </source>
</evidence>
<dbReference type="GO" id="GO:0072666">
    <property type="term" value="P:establishment of protein localization to vacuole"/>
    <property type="evidence" value="ECO:0007669"/>
    <property type="project" value="UniProtKB-ARBA"/>
</dbReference>
<evidence type="ECO:0000259" key="10">
    <source>
        <dbReference type="PROSITE" id="PS51322"/>
    </source>
</evidence>
<name>A0A9P8T9C6_9ASCO</name>
<dbReference type="PROSITE" id="PS51312">
    <property type="entry name" value="SB"/>
    <property type="match status" value="1"/>
</dbReference>
<dbReference type="GO" id="GO:0000813">
    <property type="term" value="C:ESCRT I complex"/>
    <property type="evidence" value="ECO:0007669"/>
    <property type="project" value="TreeGrafter"/>
</dbReference>
<dbReference type="SUPFAM" id="SSF140111">
    <property type="entry name" value="Endosomal sorting complex assembly domain"/>
    <property type="match status" value="1"/>
</dbReference>
<proteinExistence type="inferred from homology"/>
<evidence type="ECO:0000313" key="11">
    <source>
        <dbReference type="EMBL" id="KAH3671208.1"/>
    </source>
</evidence>
<dbReference type="EMBL" id="JAEUBF010001283">
    <property type="protein sequence ID" value="KAH3671208.1"/>
    <property type="molecule type" value="Genomic_DNA"/>
</dbReference>
<evidence type="ECO:0000256" key="6">
    <source>
        <dbReference type="ARBA" id="ARBA00023054"/>
    </source>
</evidence>
<dbReference type="PANTHER" id="PTHR23306:SF3">
    <property type="entry name" value="TUMOR SUPPRESSOR PROTEIN 101"/>
    <property type="match status" value="1"/>
</dbReference>
<keyword evidence="4" id="KW-0967">Endosome</keyword>
<dbReference type="GO" id="GO:0043162">
    <property type="term" value="P:ubiquitin-dependent protein catabolic process via the multivesicular body sorting pathway"/>
    <property type="evidence" value="ECO:0007669"/>
    <property type="project" value="UniProtKB-ARBA"/>
</dbReference>
<dbReference type="PANTHER" id="PTHR23306">
    <property type="entry name" value="TUMOR SUSCEPTIBILITY GENE 101 PROTEIN-RELATED"/>
    <property type="match status" value="1"/>
</dbReference>
<dbReference type="Pfam" id="PF05743">
    <property type="entry name" value="UEV"/>
    <property type="match status" value="1"/>
</dbReference>
<dbReference type="InterPro" id="IPR052070">
    <property type="entry name" value="ESCRT-I_UEV_domain"/>
</dbReference>
<keyword evidence="5 7" id="KW-0653">Protein transport</keyword>
<protein>
    <recommendedName>
        <fullName evidence="13">UEV domain-containing protein</fullName>
    </recommendedName>
</protein>
<keyword evidence="3 7" id="KW-0813">Transport</keyword>
<evidence type="ECO:0000256" key="1">
    <source>
        <dbReference type="ARBA" id="ARBA00004177"/>
    </source>
</evidence>
<dbReference type="SUPFAM" id="SSF54495">
    <property type="entry name" value="UBC-like"/>
    <property type="match status" value="1"/>
</dbReference>
<comment type="similarity">
    <text evidence="2">Belongs to the ubiquitin-conjugating enzyme family. UEV subfamily.</text>
</comment>
<dbReference type="AlphaFoldDB" id="A0A9P8T9C6"/>
<dbReference type="Pfam" id="PF09454">
    <property type="entry name" value="Vps23_core"/>
    <property type="match status" value="1"/>
</dbReference>
<dbReference type="InterPro" id="IPR017916">
    <property type="entry name" value="SB_dom"/>
</dbReference>
<reference evidence="11" key="1">
    <citation type="journal article" date="2021" name="Open Biol.">
        <title>Shared evolutionary footprints suggest mitochondrial oxidative damage underlies multiple complex I losses in fungi.</title>
        <authorList>
            <person name="Schikora-Tamarit M.A."/>
            <person name="Marcet-Houben M."/>
            <person name="Nosek J."/>
            <person name="Gabaldon T."/>
        </authorList>
    </citation>
    <scope>NUCLEOTIDE SEQUENCE</scope>
    <source>
        <strain evidence="11">CBS6341</strain>
    </source>
</reference>
<dbReference type="Proteomes" id="UP000769528">
    <property type="component" value="Unassembled WGS sequence"/>
</dbReference>
<feature type="domain" description="UEV" evidence="10">
    <location>
        <begin position="6"/>
        <end position="148"/>
    </location>
</feature>
<accession>A0A9P8T9C6</accession>
<gene>
    <name evidence="11" type="ORF">WICMUC_004725</name>
</gene>
<evidence type="ECO:0000256" key="2">
    <source>
        <dbReference type="ARBA" id="ARBA00009594"/>
    </source>
</evidence>
<feature type="region of interest" description="Disordered" evidence="8">
    <location>
        <begin position="156"/>
        <end position="175"/>
    </location>
</feature>
<evidence type="ECO:0000256" key="3">
    <source>
        <dbReference type="ARBA" id="ARBA00022448"/>
    </source>
</evidence>
<dbReference type="PROSITE" id="PS51322">
    <property type="entry name" value="UEV"/>
    <property type="match status" value="1"/>
</dbReference>
<keyword evidence="12" id="KW-1185">Reference proteome</keyword>
<evidence type="ECO:0000256" key="4">
    <source>
        <dbReference type="ARBA" id="ARBA00022753"/>
    </source>
</evidence>
<evidence type="ECO:0008006" key="13">
    <source>
        <dbReference type="Google" id="ProtNLM"/>
    </source>
</evidence>
<dbReference type="InterPro" id="IPR037202">
    <property type="entry name" value="ESCRT_assembly_dom"/>
</dbReference>
<feature type="domain" description="SB" evidence="9">
    <location>
        <begin position="316"/>
        <end position="384"/>
    </location>
</feature>
<evidence type="ECO:0000256" key="5">
    <source>
        <dbReference type="ARBA" id="ARBA00022927"/>
    </source>
</evidence>
<dbReference type="OrthoDB" id="306304at2759"/>
<dbReference type="GO" id="GO:0006886">
    <property type="term" value="P:intracellular protein transport"/>
    <property type="evidence" value="ECO:0007669"/>
    <property type="project" value="UniProtKB-ARBA"/>
</dbReference>
<dbReference type="InterPro" id="IPR008883">
    <property type="entry name" value="UEV_N"/>
</dbReference>
<comment type="caution">
    <text evidence="11">The sequence shown here is derived from an EMBL/GenBank/DDBJ whole genome shotgun (WGS) entry which is preliminary data.</text>
</comment>
<evidence type="ECO:0000259" key="9">
    <source>
        <dbReference type="PROSITE" id="PS51312"/>
    </source>
</evidence>
<dbReference type="InterPro" id="IPR016135">
    <property type="entry name" value="UBQ-conjugating_enzyme/RWD"/>
</dbReference>
<dbReference type="Gene3D" id="3.10.110.10">
    <property type="entry name" value="Ubiquitin Conjugating Enzyme"/>
    <property type="match status" value="1"/>
</dbReference>
<dbReference type="GO" id="GO:0043130">
    <property type="term" value="F:ubiquitin binding"/>
    <property type="evidence" value="ECO:0007669"/>
    <property type="project" value="TreeGrafter"/>
</dbReference>
<dbReference type="CDD" id="cd11685">
    <property type="entry name" value="UEV_TSG101-like"/>
    <property type="match status" value="1"/>
</dbReference>
<evidence type="ECO:0000313" key="12">
    <source>
        <dbReference type="Proteomes" id="UP000769528"/>
    </source>
</evidence>